<proteinExistence type="predicted"/>
<gene>
    <name evidence="2" type="ORF">RN001_011193</name>
</gene>
<name>A0AAN7SEW6_9COLE</name>
<accession>A0AAN7SEW6</accession>
<evidence type="ECO:0000256" key="1">
    <source>
        <dbReference type="SAM" id="Phobius"/>
    </source>
</evidence>
<evidence type="ECO:0000313" key="3">
    <source>
        <dbReference type="Proteomes" id="UP001353858"/>
    </source>
</evidence>
<protein>
    <submittedName>
        <fullName evidence="2">Uncharacterized protein</fullName>
    </submittedName>
</protein>
<keyword evidence="1" id="KW-0472">Membrane</keyword>
<keyword evidence="1" id="KW-1133">Transmembrane helix</keyword>
<dbReference type="Proteomes" id="UP001353858">
    <property type="component" value="Unassembled WGS sequence"/>
</dbReference>
<feature type="transmembrane region" description="Helical" evidence="1">
    <location>
        <begin position="42"/>
        <end position="60"/>
    </location>
</feature>
<keyword evidence="3" id="KW-1185">Reference proteome</keyword>
<dbReference type="AlphaFoldDB" id="A0AAN7SEW6"/>
<sequence>MCTQENENRFHVFGIRTIGFSAHYTSNSSANYKHSMSVMKTFNILLFFFSNILTFMSEVYTRVNFIDTGSTSFYFLFKFMPPV</sequence>
<dbReference type="EMBL" id="JARPUR010000004">
    <property type="protein sequence ID" value="KAK4878687.1"/>
    <property type="molecule type" value="Genomic_DNA"/>
</dbReference>
<comment type="caution">
    <text evidence="2">The sequence shown here is derived from an EMBL/GenBank/DDBJ whole genome shotgun (WGS) entry which is preliminary data.</text>
</comment>
<organism evidence="2 3">
    <name type="scientific">Aquatica leii</name>
    <dbReference type="NCBI Taxonomy" id="1421715"/>
    <lineage>
        <taxon>Eukaryota</taxon>
        <taxon>Metazoa</taxon>
        <taxon>Ecdysozoa</taxon>
        <taxon>Arthropoda</taxon>
        <taxon>Hexapoda</taxon>
        <taxon>Insecta</taxon>
        <taxon>Pterygota</taxon>
        <taxon>Neoptera</taxon>
        <taxon>Endopterygota</taxon>
        <taxon>Coleoptera</taxon>
        <taxon>Polyphaga</taxon>
        <taxon>Elateriformia</taxon>
        <taxon>Elateroidea</taxon>
        <taxon>Lampyridae</taxon>
        <taxon>Luciolinae</taxon>
        <taxon>Aquatica</taxon>
    </lineage>
</organism>
<evidence type="ECO:0000313" key="2">
    <source>
        <dbReference type="EMBL" id="KAK4878687.1"/>
    </source>
</evidence>
<reference evidence="3" key="1">
    <citation type="submission" date="2023-01" db="EMBL/GenBank/DDBJ databases">
        <title>Key to firefly adult light organ development and bioluminescence: homeobox transcription factors regulate luciferase expression and transportation to peroxisome.</title>
        <authorList>
            <person name="Fu X."/>
        </authorList>
    </citation>
    <scope>NUCLEOTIDE SEQUENCE [LARGE SCALE GENOMIC DNA]</scope>
</reference>
<keyword evidence="1" id="KW-0812">Transmembrane</keyword>